<gene>
    <name evidence="2" type="ORF">Dsi01nite_081940</name>
</gene>
<feature type="compositionally biased region" description="Acidic residues" evidence="1">
    <location>
        <begin position="28"/>
        <end position="49"/>
    </location>
</feature>
<proteinExistence type="predicted"/>
<evidence type="ECO:0000256" key="1">
    <source>
        <dbReference type="SAM" id="MobiDB-lite"/>
    </source>
</evidence>
<accession>A0A919PWZ1</accession>
<evidence type="ECO:0000313" key="3">
    <source>
        <dbReference type="Proteomes" id="UP000660611"/>
    </source>
</evidence>
<name>A0A919PWZ1_9ACTN</name>
<dbReference type="EMBL" id="BONQ01000128">
    <property type="protein sequence ID" value="GIG50153.1"/>
    <property type="molecule type" value="Genomic_DNA"/>
</dbReference>
<organism evidence="2 3">
    <name type="scientific">Dactylosporangium siamense</name>
    <dbReference type="NCBI Taxonomy" id="685454"/>
    <lineage>
        <taxon>Bacteria</taxon>
        <taxon>Bacillati</taxon>
        <taxon>Actinomycetota</taxon>
        <taxon>Actinomycetes</taxon>
        <taxon>Micromonosporales</taxon>
        <taxon>Micromonosporaceae</taxon>
        <taxon>Dactylosporangium</taxon>
    </lineage>
</organism>
<evidence type="ECO:0000313" key="2">
    <source>
        <dbReference type="EMBL" id="GIG50153.1"/>
    </source>
</evidence>
<feature type="region of interest" description="Disordered" evidence="1">
    <location>
        <begin position="1"/>
        <end position="58"/>
    </location>
</feature>
<sequence length="58" mass="5820">MTTGRPGIVGPVDAATANPSDPAGNADSDSDDDPEDADDEADDDEDDDSGVVMRDPAG</sequence>
<reference evidence="2" key="1">
    <citation type="submission" date="2021-01" db="EMBL/GenBank/DDBJ databases">
        <title>Whole genome shotgun sequence of Dactylosporangium siamense NBRC 106093.</title>
        <authorList>
            <person name="Komaki H."/>
            <person name="Tamura T."/>
        </authorList>
    </citation>
    <scope>NUCLEOTIDE SEQUENCE</scope>
    <source>
        <strain evidence="2">NBRC 106093</strain>
    </source>
</reference>
<comment type="caution">
    <text evidence="2">The sequence shown here is derived from an EMBL/GenBank/DDBJ whole genome shotgun (WGS) entry which is preliminary data.</text>
</comment>
<keyword evidence="3" id="KW-1185">Reference proteome</keyword>
<dbReference type="AlphaFoldDB" id="A0A919PWZ1"/>
<dbReference type="Proteomes" id="UP000660611">
    <property type="component" value="Unassembled WGS sequence"/>
</dbReference>
<protein>
    <submittedName>
        <fullName evidence="2">Uncharacterized protein</fullName>
    </submittedName>
</protein>